<reference evidence="2" key="1">
    <citation type="journal article" date="2020" name="Stud. Mycol.">
        <title>101 Dothideomycetes genomes: a test case for predicting lifestyles and emergence of pathogens.</title>
        <authorList>
            <person name="Haridas S."/>
            <person name="Albert R."/>
            <person name="Binder M."/>
            <person name="Bloem J."/>
            <person name="Labutti K."/>
            <person name="Salamov A."/>
            <person name="Andreopoulos B."/>
            <person name="Baker S."/>
            <person name="Barry K."/>
            <person name="Bills G."/>
            <person name="Bluhm B."/>
            <person name="Cannon C."/>
            <person name="Castanera R."/>
            <person name="Culley D."/>
            <person name="Daum C."/>
            <person name="Ezra D."/>
            <person name="Gonzalez J."/>
            <person name="Henrissat B."/>
            <person name="Kuo A."/>
            <person name="Liang C."/>
            <person name="Lipzen A."/>
            <person name="Lutzoni F."/>
            <person name="Magnuson J."/>
            <person name="Mondo S."/>
            <person name="Nolan M."/>
            <person name="Ohm R."/>
            <person name="Pangilinan J."/>
            <person name="Park H.-J."/>
            <person name="Ramirez L."/>
            <person name="Alfaro M."/>
            <person name="Sun H."/>
            <person name="Tritt A."/>
            <person name="Yoshinaga Y."/>
            <person name="Zwiers L.-H."/>
            <person name="Turgeon B."/>
            <person name="Goodwin S."/>
            <person name="Spatafora J."/>
            <person name="Crous P."/>
            <person name="Grigoriev I."/>
        </authorList>
    </citation>
    <scope>NUCLEOTIDE SEQUENCE</scope>
    <source>
        <strain evidence="2">CBS 116005</strain>
    </source>
</reference>
<keyword evidence="3" id="KW-1185">Reference proteome</keyword>
<sequence>MVLIVLLLLLSYYTGSRVFQYLIPLTFMVANLIVLAVQKHITYYGIVLDIFGAFQIRILERLARPDCEAATKMLHTPLVCDVETFKQWLALAHQPNGLARMMEELPGRVVGLGVSWLGFCWYSFWAVRDFEERNRRDEREDPDILDAKILEEYEAYKGRRVGQV</sequence>
<organism evidence="2 3">
    <name type="scientific">Teratosphaeria nubilosa</name>
    <dbReference type="NCBI Taxonomy" id="161662"/>
    <lineage>
        <taxon>Eukaryota</taxon>
        <taxon>Fungi</taxon>
        <taxon>Dikarya</taxon>
        <taxon>Ascomycota</taxon>
        <taxon>Pezizomycotina</taxon>
        <taxon>Dothideomycetes</taxon>
        <taxon>Dothideomycetidae</taxon>
        <taxon>Mycosphaerellales</taxon>
        <taxon>Teratosphaeriaceae</taxon>
        <taxon>Teratosphaeria</taxon>
    </lineage>
</organism>
<dbReference type="EMBL" id="ML995871">
    <property type="protein sequence ID" value="KAF2766464.1"/>
    <property type="molecule type" value="Genomic_DNA"/>
</dbReference>
<protein>
    <submittedName>
        <fullName evidence="2">Uncharacterized protein</fullName>
    </submittedName>
</protein>
<feature type="transmembrane region" description="Helical" evidence="1">
    <location>
        <begin position="32"/>
        <end position="54"/>
    </location>
</feature>
<evidence type="ECO:0000256" key="1">
    <source>
        <dbReference type="SAM" id="Phobius"/>
    </source>
</evidence>
<gene>
    <name evidence="2" type="ORF">EJ03DRAFT_353950</name>
</gene>
<name>A0A6G1L2J2_9PEZI</name>
<dbReference type="AlphaFoldDB" id="A0A6G1L2J2"/>
<feature type="transmembrane region" description="Helical" evidence="1">
    <location>
        <begin position="109"/>
        <end position="127"/>
    </location>
</feature>
<evidence type="ECO:0000313" key="2">
    <source>
        <dbReference type="EMBL" id="KAF2766464.1"/>
    </source>
</evidence>
<accession>A0A6G1L2J2</accession>
<keyword evidence="1" id="KW-1133">Transmembrane helix</keyword>
<evidence type="ECO:0000313" key="3">
    <source>
        <dbReference type="Proteomes" id="UP000799436"/>
    </source>
</evidence>
<dbReference type="Proteomes" id="UP000799436">
    <property type="component" value="Unassembled WGS sequence"/>
</dbReference>
<keyword evidence="1" id="KW-0812">Transmembrane</keyword>
<keyword evidence="1" id="KW-0472">Membrane</keyword>
<proteinExistence type="predicted"/>